<proteinExistence type="predicted"/>
<dbReference type="AlphaFoldDB" id="A0AAU9R0Y2"/>
<evidence type="ECO:0000313" key="1">
    <source>
        <dbReference type="EMBL" id="CAH1604108.1"/>
    </source>
</evidence>
<gene>
    <name evidence="1" type="ORF">THF1A12_980004</name>
</gene>
<name>A0AAU9R0Y2_9VIBR</name>
<reference evidence="1" key="1">
    <citation type="submission" date="2022-01" db="EMBL/GenBank/DDBJ databases">
        <authorList>
            <person name="Lagorce A."/>
        </authorList>
    </citation>
    <scope>NUCLEOTIDE SEQUENCE</scope>
    <source>
        <strain evidence="1">Th15_F1_A12</strain>
    </source>
</reference>
<sequence length="101" mass="11530">MTIEKPDHPSLIEQLAKEAHRGCGLSFELYSRRFQSSVNALLERLPDDEKETVIALAERHGYERDQPNVVQSSTPDWDEDTRYCSHGIDIDCCPNGCSDYE</sequence>
<protein>
    <recommendedName>
        <fullName evidence="3">CcgAII protein</fullName>
    </recommendedName>
</protein>
<accession>A0AAU9R0Y2</accession>
<evidence type="ECO:0008006" key="3">
    <source>
        <dbReference type="Google" id="ProtNLM"/>
    </source>
</evidence>
<dbReference type="EMBL" id="CAKMUD010000158">
    <property type="protein sequence ID" value="CAH1604108.1"/>
    <property type="molecule type" value="Genomic_DNA"/>
</dbReference>
<dbReference type="Proteomes" id="UP001295462">
    <property type="component" value="Unassembled WGS sequence"/>
</dbReference>
<comment type="caution">
    <text evidence="1">The sequence shown here is derived from an EMBL/GenBank/DDBJ whole genome shotgun (WGS) entry which is preliminary data.</text>
</comment>
<evidence type="ECO:0000313" key="2">
    <source>
        <dbReference type="Proteomes" id="UP001295462"/>
    </source>
</evidence>
<dbReference type="RefSeq" id="WP_409398973.1">
    <property type="nucleotide sequence ID" value="NZ_CAKMTZ010000005.1"/>
</dbReference>
<organism evidence="1 2">
    <name type="scientific">Vibrio jasicida</name>
    <dbReference type="NCBI Taxonomy" id="766224"/>
    <lineage>
        <taxon>Bacteria</taxon>
        <taxon>Pseudomonadati</taxon>
        <taxon>Pseudomonadota</taxon>
        <taxon>Gammaproteobacteria</taxon>
        <taxon>Vibrionales</taxon>
        <taxon>Vibrionaceae</taxon>
        <taxon>Vibrio</taxon>
    </lineage>
</organism>